<evidence type="ECO:0000256" key="1">
    <source>
        <dbReference type="SAM" id="MobiDB-lite"/>
    </source>
</evidence>
<organism evidence="2 3">
    <name type="scientific">Saccharopolyspora gregorii</name>
    <dbReference type="NCBI Taxonomy" id="33914"/>
    <lineage>
        <taxon>Bacteria</taxon>
        <taxon>Bacillati</taxon>
        <taxon>Actinomycetota</taxon>
        <taxon>Actinomycetes</taxon>
        <taxon>Pseudonocardiales</taxon>
        <taxon>Pseudonocardiaceae</taxon>
        <taxon>Saccharopolyspora</taxon>
    </lineage>
</organism>
<dbReference type="InterPro" id="IPR036894">
    <property type="entry name" value="YbaB-like_sf"/>
</dbReference>
<gene>
    <name evidence="2" type="ORF">GCM10020366_64650</name>
</gene>
<evidence type="ECO:0000313" key="2">
    <source>
        <dbReference type="EMBL" id="GAA3365296.1"/>
    </source>
</evidence>
<feature type="compositionally biased region" description="Basic residues" evidence="1">
    <location>
        <begin position="149"/>
        <end position="158"/>
    </location>
</feature>
<dbReference type="SUPFAM" id="SSF82607">
    <property type="entry name" value="YbaB-like"/>
    <property type="match status" value="1"/>
</dbReference>
<dbReference type="Pfam" id="PF02575">
    <property type="entry name" value="YbaB_DNA_bd"/>
    <property type="match status" value="1"/>
</dbReference>
<dbReference type="Proteomes" id="UP001500483">
    <property type="component" value="Unassembled WGS sequence"/>
</dbReference>
<reference evidence="3" key="1">
    <citation type="journal article" date="2019" name="Int. J. Syst. Evol. Microbiol.">
        <title>The Global Catalogue of Microorganisms (GCM) 10K type strain sequencing project: providing services to taxonomists for standard genome sequencing and annotation.</title>
        <authorList>
            <consortium name="The Broad Institute Genomics Platform"/>
            <consortium name="The Broad Institute Genome Sequencing Center for Infectious Disease"/>
            <person name="Wu L."/>
            <person name="Ma J."/>
        </authorList>
    </citation>
    <scope>NUCLEOTIDE SEQUENCE [LARGE SCALE GENOMIC DNA]</scope>
    <source>
        <strain evidence="3">JCM 9687</strain>
    </source>
</reference>
<evidence type="ECO:0000313" key="3">
    <source>
        <dbReference type="Proteomes" id="UP001500483"/>
    </source>
</evidence>
<dbReference type="Gene3D" id="3.30.1310.10">
    <property type="entry name" value="Nucleoid-associated protein YbaB-like domain"/>
    <property type="match status" value="1"/>
</dbReference>
<proteinExistence type="predicted"/>
<evidence type="ECO:0008006" key="4">
    <source>
        <dbReference type="Google" id="ProtNLM"/>
    </source>
</evidence>
<protein>
    <recommendedName>
        <fullName evidence="4">YbaB/EbfC family DNA-binding protein</fullName>
    </recommendedName>
</protein>
<name>A0ABP6S1H0_9PSEU</name>
<feature type="region of interest" description="Disordered" evidence="1">
    <location>
        <begin position="90"/>
        <end position="177"/>
    </location>
</feature>
<comment type="caution">
    <text evidence="2">The sequence shown here is derived from an EMBL/GenBank/DDBJ whole genome shotgun (WGS) entry which is preliminary data.</text>
</comment>
<dbReference type="EMBL" id="BAAAYK010000038">
    <property type="protein sequence ID" value="GAA3365296.1"/>
    <property type="molecule type" value="Genomic_DNA"/>
</dbReference>
<dbReference type="RefSeq" id="WP_258343656.1">
    <property type="nucleotide sequence ID" value="NZ_BAAAYK010000038.1"/>
</dbReference>
<sequence length="177" mass="19826">MPEDISAAERMVREWQERATEKAEKFGRMQAQIEQISVTESSRDGAVRVTVGSSGMLDDLVLAENAGNRPMAKLAGEIMRTVRLAQSKLPERMQEAAASTVGEGDEAVRHMLGQAKRFFPEPPEEPEEPPRRPGVQEMRIGPEDDGARQPRRPNRAPRRPGPDDFDDEDFSRGSFLR</sequence>
<accession>A0ABP6S1H0</accession>
<keyword evidence="3" id="KW-1185">Reference proteome</keyword>
<dbReference type="InterPro" id="IPR004401">
    <property type="entry name" value="YbaB/EbfC"/>
</dbReference>